<feature type="compositionally biased region" description="Low complexity" evidence="3">
    <location>
        <begin position="34"/>
        <end position="48"/>
    </location>
</feature>
<feature type="region of interest" description="Disordered" evidence="3">
    <location>
        <begin position="1"/>
        <end position="584"/>
    </location>
</feature>
<dbReference type="SMART" id="SM00715">
    <property type="entry name" value="LA"/>
    <property type="match status" value="1"/>
</dbReference>
<dbReference type="PROSITE" id="PS50961">
    <property type="entry name" value="HTH_LA"/>
    <property type="match status" value="1"/>
</dbReference>
<feature type="compositionally biased region" description="Polar residues" evidence="3">
    <location>
        <begin position="110"/>
        <end position="128"/>
    </location>
</feature>
<feature type="compositionally biased region" description="Polar residues" evidence="3">
    <location>
        <begin position="11"/>
        <end position="29"/>
    </location>
</feature>
<feature type="domain" description="HTH La-type RNA-binding" evidence="4">
    <location>
        <begin position="630"/>
        <end position="719"/>
    </location>
</feature>
<feature type="compositionally biased region" description="Basic and acidic residues" evidence="3">
    <location>
        <begin position="132"/>
        <end position="148"/>
    </location>
</feature>
<dbReference type="EMBL" id="ML996102">
    <property type="protein sequence ID" value="KAF2739917.1"/>
    <property type="molecule type" value="Genomic_DNA"/>
</dbReference>
<feature type="compositionally biased region" description="Polar residues" evidence="3">
    <location>
        <begin position="423"/>
        <end position="437"/>
    </location>
</feature>
<feature type="compositionally biased region" description="Polar residues" evidence="3">
    <location>
        <begin position="472"/>
        <end position="481"/>
    </location>
</feature>
<feature type="region of interest" description="Disordered" evidence="3">
    <location>
        <begin position="730"/>
        <end position="766"/>
    </location>
</feature>
<feature type="non-terminal residue" evidence="5">
    <location>
        <position position="766"/>
    </location>
</feature>
<evidence type="ECO:0000256" key="1">
    <source>
        <dbReference type="ARBA" id="ARBA00022884"/>
    </source>
</evidence>
<feature type="compositionally biased region" description="Basic and acidic residues" evidence="3">
    <location>
        <begin position="264"/>
        <end position="285"/>
    </location>
</feature>
<feature type="compositionally biased region" description="Basic and acidic residues" evidence="3">
    <location>
        <begin position="200"/>
        <end position="239"/>
    </location>
</feature>
<feature type="compositionally biased region" description="Gly residues" evidence="3">
    <location>
        <begin position="321"/>
        <end position="337"/>
    </location>
</feature>
<dbReference type="Proteomes" id="UP000799444">
    <property type="component" value="Unassembled WGS sequence"/>
</dbReference>
<dbReference type="GO" id="GO:0010494">
    <property type="term" value="C:cytoplasmic stress granule"/>
    <property type="evidence" value="ECO:0007669"/>
    <property type="project" value="TreeGrafter"/>
</dbReference>
<dbReference type="CDD" id="cd07323">
    <property type="entry name" value="LAM"/>
    <property type="match status" value="1"/>
</dbReference>
<evidence type="ECO:0000256" key="3">
    <source>
        <dbReference type="SAM" id="MobiDB-lite"/>
    </source>
</evidence>
<feature type="compositionally biased region" description="Low complexity" evidence="3">
    <location>
        <begin position="492"/>
        <end position="504"/>
    </location>
</feature>
<dbReference type="SUPFAM" id="SSF46785">
    <property type="entry name" value="Winged helix' DNA-binding domain"/>
    <property type="match status" value="1"/>
</dbReference>
<feature type="compositionally biased region" description="Low complexity" evidence="3">
    <location>
        <begin position="178"/>
        <end position="198"/>
    </location>
</feature>
<accession>A0A9P4V4U1</accession>
<feature type="compositionally biased region" description="Basic and acidic residues" evidence="3">
    <location>
        <begin position="447"/>
        <end position="462"/>
    </location>
</feature>
<reference evidence="5" key="1">
    <citation type="journal article" date="2020" name="Stud. Mycol.">
        <title>101 Dothideomycetes genomes: a test case for predicting lifestyles and emergence of pathogens.</title>
        <authorList>
            <person name="Haridas S."/>
            <person name="Albert R."/>
            <person name="Binder M."/>
            <person name="Bloem J."/>
            <person name="Labutti K."/>
            <person name="Salamov A."/>
            <person name="Andreopoulos B."/>
            <person name="Baker S."/>
            <person name="Barry K."/>
            <person name="Bills G."/>
            <person name="Bluhm B."/>
            <person name="Cannon C."/>
            <person name="Castanera R."/>
            <person name="Culley D."/>
            <person name="Daum C."/>
            <person name="Ezra D."/>
            <person name="Gonzalez J."/>
            <person name="Henrissat B."/>
            <person name="Kuo A."/>
            <person name="Liang C."/>
            <person name="Lipzen A."/>
            <person name="Lutzoni F."/>
            <person name="Magnuson J."/>
            <person name="Mondo S."/>
            <person name="Nolan M."/>
            <person name="Ohm R."/>
            <person name="Pangilinan J."/>
            <person name="Park H.-J."/>
            <person name="Ramirez L."/>
            <person name="Alfaro M."/>
            <person name="Sun H."/>
            <person name="Tritt A."/>
            <person name="Yoshinaga Y."/>
            <person name="Zwiers L.-H."/>
            <person name="Turgeon B."/>
            <person name="Goodwin S."/>
            <person name="Spatafora J."/>
            <person name="Crous P."/>
            <person name="Grigoriev I."/>
        </authorList>
    </citation>
    <scope>NUCLEOTIDE SEQUENCE</scope>
    <source>
        <strain evidence="5">CBS 125425</strain>
    </source>
</reference>
<protein>
    <recommendedName>
        <fullName evidence="4">HTH La-type RNA-binding domain-containing protein</fullName>
    </recommendedName>
</protein>
<dbReference type="GO" id="GO:0003723">
    <property type="term" value="F:RNA binding"/>
    <property type="evidence" value="ECO:0007669"/>
    <property type="project" value="UniProtKB-UniRule"/>
</dbReference>
<comment type="caution">
    <text evidence="5">The sequence shown here is derived from an EMBL/GenBank/DDBJ whole genome shotgun (WGS) entry which is preliminary data.</text>
</comment>
<dbReference type="InterPro" id="IPR045180">
    <property type="entry name" value="La_dom_prot"/>
</dbReference>
<feature type="compositionally biased region" description="Polar residues" evidence="3">
    <location>
        <begin position="382"/>
        <end position="401"/>
    </location>
</feature>
<dbReference type="GO" id="GO:0045727">
    <property type="term" value="P:positive regulation of translation"/>
    <property type="evidence" value="ECO:0007669"/>
    <property type="project" value="TreeGrafter"/>
</dbReference>
<dbReference type="InterPro" id="IPR006630">
    <property type="entry name" value="La_HTH"/>
</dbReference>
<feature type="compositionally biased region" description="Polar residues" evidence="3">
    <location>
        <begin position="70"/>
        <end position="102"/>
    </location>
</feature>
<evidence type="ECO:0000259" key="4">
    <source>
        <dbReference type="PROSITE" id="PS50961"/>
    </source>
</evidence>
<dbReference type="Pfam" id="PF05383">
    <property type="entry name" value="La"/>
    <property type="match status" value="1"/>
</dbReference>
<evidence type="ECO:0000256" key="2">
    <source>
        <dbReference type="PROSITE-ProRule" id="PRU00332"/>
    </source>
</evidence>
<feature type="non-terminal residue" evidence="5">
    <location>
        <position position="1"/>
    </location>
</feature>
<gene>
    <name evidence="5" type="ORF">EJ04DRAFT_419254</name>
</gene>
<dbReference type="GO" id="GO:0005829">
    <property type="term" value="C:cytosol"/>
    <property type="evidence" value="ECO:0007669"/>
    <property type="project" value="TreeGrafter"/>
</dbReference>
<dbReference type="OrthoDB" id="340227at2759"/>
<feature type="compositionally biased region" description="Basic and acidic residues" evidence="3">
    <location>
        <begin position="505"/>
        <end position="521"/>
    </location>
</feature>
<feature type="compositionally biased region" description="Polar residues" evidence="3">
    <location>
        <begin position="571"/>
        <end position="584"/>
    </location>
</feature>
<proteinExistence type="predicted"/>
<evidence type="ECO:0000313" key="5">
    <source>
        <dbReference type="EMBL" id="KAF2739917.1"/>
    </source>
</evidence>
<dbReference type="InterPro" id="IPR036388">
    <property type="entry name" value="WH-like_DNA-bd_sf"/>
</dbReference>
<evidence type="ECO:0000313" key="6">
    <source>
        <dbReference type="Proteomes" id="UP000799444"/>
    </source>
</evidence>
<sequence>FSYAQAAKGLASSTSTTAQSKPSTGTSTPAKDVSATPATAPTSITSWADDAEANAPHPENQPSQRERSRGASSGPKSGAAQNNTAASSISSPDLGASSSSTVTKDDDISSLPNTSSDSTWENKSQASVSADKPTESAEKTPEKAKSNEVEPPSFKPLQEAPAPAVNIWQQRMVEQKAKAQAQKPSPAKPATAVATTTKSRTREEEKEKPAPQRKDSRPEIEVEKARKGMKSRPVEKEAKPPQAVLPLPPDRDQASWPTPFLAVDEDKKKVQGKVDKGEKERKENVTSRPHGKQEWVPVPYTPSYIFNTPLPNAAASRRGGRGGGRGGAQNGGRGGGVNPNSAGLPEKDIPTTSSAQTGEQPKRGRTDGSAGRDLSPVKNKRTGSTGSTTLKEYKPLTNSGEKFSPASGAENEAPSRRAPDSATGPNVTNQNNTFPRQHQTHRSTKGRRGDFPVQGDKRKDGELMSPTGPFDQRTSVPNQPELTDDPERRTTSISEGQSSQSKSGPNDRRPFGSFSGRERGRGGPRPRGTYQNGHQFSNGHNGQHQSSSSFPLRSPTNFHPDNAYFAPPPGQSRSARSNGRTQSVSAENMYGRVSGFPGSHGITPIQTFVPPGTYDYQAMQPMSAMPYPSFVEPFQLLSIVSTQLAYYFSVDNLCKDMFLRKHMDSKGFVHLEVIAGFNRIKNLTTDLELVKLACHQTPTLELRTGVDGKDRLRPRIGWKQWVLDMAEREPSAQNDGMEELPVSAAPHVNGFDRSNGPRFSEMPTGP</sequence>
<dbReference type="AlphaFoldDB" id="A0A9P4V4U1"/>
<feature type="compositionally biased region" description="Polar residues" evidence="3">
    <location>
        <begin position="350"/>
        <end position="359"/>
    </location>
</feature>
<keyword evidence="1 2" id="KW-0694">RNA-binding</keyword>
<name>A0A9P4V4U1_9PLEO</name>
<dbReference type="PANTHER" id="PTHR22792:SF132">
    <property type="entry name" value="LA-RELATED PROTEIN 1"/>
    <property type="match status" value="1"/>
</dbReference>
<dbReference type="InterPro" id="IPR036390">
    <property type="entry name" value="WH_DNA-bd_sf"/>
</dbReference>
<keyword evidence="6" id="KW-1185">Reference proteome</keyword>
<dbReference type="Gene3D" id="1.10.10.10">
    <property type="entry name" value="Winged helix-like DNA-binding domain superfamily/Winged helix DNA-binding domain"/>
    <property type="match status" value="1"/>
</dbReference>
<dbReference type="PANTHER" id="PTHR22792">
    <property type="entry name" value="LUPUS LA PROTEIN-RELATED"/>
    <property type="match status" value="1"/>
</dbReference>
<organism evidence="5 6">
    <name type="scientific">Polyplosphaeria fusca</name>
    <dbReference type="NCBI Taxonomy" id="682080"/>
    <lineage>
        <taxon>Eukaryota</taxon>
        <taxon>Fungi</taxon>
        <taxon>Dikarya</taxon>
        <taxon>Ascomycota</taxon>
        <taxon>Pezizomycotina</taxon>
        <taxon>Dothideomycetes</taxon>
        <taxon>Pleosporomycetidae</taxon>
        <taxon>Pleosporales</taxon>
        <taxon>Tetraplosphaeriaceae</taxon>
        <taxon>Polyplosphaeria</taxon>
    </lineage>
</organism>
<feature type="compositionally biased region" description="Polar residues" evidence="3">
    <location>
        <begin position="529"/>
        <end position="559"/>
    </location>
</feature>